<keyword evidence="1" id="KW-0812">Transmembrane</keyword>
<reference evidence="3" key="1">
    <citation type="journal article" date="2019" name="Int. J. Syst. Evol. Microbiol.">
        <title>The Global Catalogue of Microorganisms (GCM) 10K type strain sequencing project: providing services to taxonomists for standard genome sequencing and annotation.</title>
        <authorList>
            <consortium name="The Broad Institute Genomics Platform"/>
            <consortium name="The Broad Institute Genome Sequencing Center for Infectious Disease"/>
            <person name="Wu L."/>
            <person name="Ma J."/>
        </authorList>
    </citation>
    <scope>NUCLEOTIDE SEQUENCE [LARGE SCALE GENOMIC DNA]</scope>
    <source>
        <strain evidence="3">TISTR 1535</strain>
    </source>
</reference>
<accession>A0ABW5V3R2</accession>
<keyword evidence="1" id="KW-0472">Membrane</keyword>
<feature type="transmembrane region" description="Helical" evidence="1">
    <location>
        <begin position="32"/>
        <end position="51"/>
    </location>
</feature>
<keyword evidence="3" id="KW-1185">Reference proteome</keyword>
<name>A0ABW5V3R2_9BACI</name>
<organism evidence="2 3">
    <name type="scientific">Lentibacillus juripiscarius</name>
    <dbReference type="NCBI Taxonomy" id="257446"/>
    <lineage>
        <taxon>Bacteria</taxon>
        <taxon>Bacillati</taxon>
        <taxon>Bacillota</taxon>
        <taxon>Bacilli</taxon>
        <taxon>Bacillales</taxon>
        <taxon>Bacillaceae</taxon>
        <taxon>Lentibacillus</taxon>
    </lineage>
</organism>
<dbReference type="RefSeq" id="WP_382392292.1">
    <property type="nucleotide sequence ID" value="NZ_JBHUNA010000010.1"/>
</dbReference>
<comment type="caution">
    <text evidence="2">The sequence shown here is derived from an EMBL/GenBank/DDBJ whole genome shotgun (WGS) entry which is preliminary data.</text>
</comment>
<dbReference type="EMBL" id="JBHUNA010000010">
    <property type="protein sequence ID" value="MFD2760617.1"/>
    <property type="molecule type" value="Genomic_DNA"/>
</dbReference>
<evidence type="ECO:0000313" key="2">
    <source>
        <dbReference type="EMBL" id="MFD2760617.1"/>
    </source>
</evidence>
<dbReference type="Proteomes" id="UP001597502">
    <property type="component" value="Unassembled WGS sequence"/>
</dbReference>
<keyword evidence="1" id="KW-1133">Transmembrane helix</keyword>
<gene>
    <name evidence="2" type="ORF">ACFSUO_06470</name>
</gene>
<sequence length="57" mass="6453">MQQRKLFWLGFLLFAVGGLSLAVIQNEFNSTNIIFFIIAVTGLLLISVPKIRKNKET</sequence>
<evidence type="ECO:0000256" key="1">
    <source>
        <dbReference type="SAM" id="Phobius"/>
    </source>
</evidence>
<protein>
    <submittedName>
        <fullName evidence="2">Uncharacterized protein</fullName>
    </submittedName>
</protein>
<proteinExistence type="predicted"/>
<evidence type="ECO:0000313" key="3">
    <source>
        <dbReference type="Proteomes" id="UP001597502"/>
    </source>
</evidence>